<organism evidence="1">
    <name type="scientific">Oryza glumipatula</name>
    <dbReference type="NCBI Taxonomy" id="40148"/>
    <lineage>
        <taxon>Eukaryota</taxon>
        <taxon>Viridiplantae</taxon>
        <taxon>Streptophyta</taxon>
        <taxon>Embryophyta</taxon>
        <taxon>Tracheophyta</taxon>
        <taxon>Spermatophyta</taxon>
        <taxon>Magnoliopsida</taxon>
        <taxon>Liliopsida</taxon>
        <taxon>Poales</taxon>
        <taxon>Poaceae</taxon>
        <taxon>BOP clade</taxon>
        <taxon>Oryzoideae</taxon>
        <taxon>Oryzeae</taxon>
        <taxon>Oryzinae</taxon>
        <taxon>Oryza</taxon>
    </lineage>
</organism>
<dbReference type="Proteomes" id="UP000026961">
    <property type="component" value="Chromosome 7"/>
</dbReference>
<dbReference type="AlphaFoldDB" id="A0A0E0AN90"/>
<sequence>MPPQPAALLAPSLRRSITVPTSKANRLRVPRAATDPRAPQPCKPSILPANKELRKLLSSLAPYAPSPIHPPFTGGQSMAKSYSVPNPILHQDTEDLLLMLHHLKLQSMHLVDRSPDTFADPVVKKLTDVFWIYHNRLESAGFLVF</sequence>
<accession>A0A0E0AN90</accession>
<protein>
    <submittedName>
        <fullName evidence="1">Uncharacterized protein</fullName>
    </submittedName>
</protein>
<evidence type="ECO:0000313" key="2">
    <source>
        <dbReference type="Proteomes" id="UP000026961"/>
    </source>
</evidence>
<name>A0A0E0AN90_9ORYZ</name>
<dbReference type="EnsemblPlants" id="OGLUM07G23660.3">
    <property type="protein sequence ID" value="OGLUM07G23660.3"/>
    <property type="gene ID" value="OGLUM07G23660"/>
</dbReference>
<proteinExistence type="predicted"/>
<keyword evidence="2" id="KW-1185">Reference proteome</keyword>
<evidence type="ECO:0000313" key="1">
    <source>
        <dbReference type="EnsemblPlants" id="OGLUM07G23660.3"/>
    </source>
</evidence>
<dbReference type="Gramene" id="OGLUM07G23660.3">
    <property type="protein sequence ID" value="OGLUM07G23660.3"/>
    <property type="gene ID" value="OGLUM07G23660"/>
</dbReference>
<reference evidence="1" key="2">
    <citation type="submission" date="2018-05" db="EMBL/GenBank/DDBJ databases">
        <title>OgluRS3 (Oryza glumaepatula Reference Sequence Version 3).</title>
        <authorList>
            <person name="Zhang J."/>
            <person name="Kudrna D."/>
            <person name="Lee S."/>
            <person name="Talag J."/>
            <person name="Welchert J."/>
            <person name="Wing R.A."/>
        </authorList>
    </citation>
    <scope>NUCLEOTIDE SEQUENCE [LARGE SCALE GENOMIC DNA]</scope>
</reference>
<dbReference type="HOGENOM" id="CLU_1789944_0_0_1"/>
<reference evidence="1" key="1">
    <citation type="submission" date="2015-04" db="UniProtKB">
        <authorList>
            <consortium name="EnsemblPlants"/>
        </authorList>
    </citation>
    <scope>IDENTIFICATION</scope>
</reference>